<feature type="modified residue" description="4-aspartylphosphate" evidence="4">
    <location>
        <position position="130"/>
    </location>
</feature>
<dbReference type="PANTHER" id="PTHR48111:SF40">
    <property type="entry name" value="PHOSPHATE REGULON TRANSCRIPTIONAL REGULATORY PROTEIN PHOB"/>
    <property type="match status" value="1"/>
</dbReference>
<organism evidence="6 7">
    <name type="scientific">Brevundimonas balnearis</name>
    <dbReference type="NCBI Taxonomy" id="1572858"/>
    <lineage>
        <taxon>Bacteria</taxon>
        <taxon>Pseudomonadati</taxon>
        <taxon>Pseudomonadota</taxon>
        <taxon>Alphaproteobacteria</taxon>
        <taxon>Caulobacterales</taxon>
        <taxon>Caulobacteraceae</taxon>
        <taxon>Brevundimonas</taxon>
    </lineage>
</organism>
<evidence type="ECO:0000256" key="2">
    <source>
        <dbReference type="ARBA" id="ARBA00023012"/>
    </source>
</evidence>
<dbReference type="Pfam" id="PF00072">
    <property type="entry name" value="Response_reg"/>
    <property type="match status" value="1"/>
</dbReference>
<accession>A0ABV6R4R4</accession>
<evidence type="ECO:0000259" key="5">
    <source>
        <dbReference type="PROSITE" id="PS50110"/>
    </source>
</evidence>
<reference evidence="6 7" key="1">
    <citation type="submission" date="2024-09" db="EMBL/GenBank/DDBJ databases">
        <authorList>
            <person name="Sun Q."/>
            <person name="Mori K."/>
        </authorList>
    </citation>
    <scope>NUCLEOTIDE SEQUENCE [LARGE SCALE GENOMIC DNA]</scope>
    <source>
        <strain evidence="6 7">NCAIM B.02621</strain>
    </source>
</reference>
<dbReference type="InterPro" id="IPR011006">
    <property type="entry name" value="CheY-like_superfamily"/>
</dbReference>
<evidence type="ECO:0000313" key="7">
    <source>
        <dbReference type="Proteomes" id="UP001589906"/>
    </source>
</evidence>
<dbReference type="SMART" id="SM00448">
    <property type="entry name" value="REC"/>
    <property type="match status" value="1"/>
</dbReference>
<dbReference type="RefSeq" id="WP_376836452.1">
    <property type="nucleotide sequence ID" value="NZ_JBHLSW010000007.1"/>
</dbReference>
<dbReference type="InterPro" id="IPR039420">
    <property type="entry name" value="WalR-like"/>
</dbReference>
<dbReference type="EMBL" id="JBHLSW010000007">
    <property type="protein sequence ID" value="MFC0634406.1"/>
    <property type="molecule type" value="Genomic_DNA"/>
</dbReference>
<dbReference type="PROSITE" id="PS50110">
    <property type="entry name" value="RESPONSE_REGULATORY"/>
    <property type="match status" value="1"/>
</dbReference>
<keyword evidence="3" id="KW-0238">DNA-binding</keyword>
<comment type="caution">
    <text evidence="6">The sequence shown here is derived from an EMBL/GenBank/DDBJ whole genome shotgun (WGS) entry which is preliminary data.</text>
</comment>
<sequence>MYDAPRETSARTPDSMSLIARLDAAFAGGAPERPLADEVRAMARIYDLEAEGDIAEVWAALRRLLVRQPAAAAIRPEPMTLLVAEDDPDIAADLMDTLVGAGHGVVGPFSTAEAALAAAAQHRIDAALIDINLGGAVSGVELARRLGGDWGVPSVFTSGDVPNAARNAGLAAAVVLKPYTPDQILSALGAVARHA</sequence>
<dbReference type="Gene3D" id="3.40.50.2300">
    <property type="match status" value="1"/>
</dbReference>
<dbReference type="SUPFAM" id="SSF52172">
    <property type="entry name" value="CheY-like"/>
    <property type="match status" value="1"/>
</dbReference>
<keyword evidence="2" id="KW-0902">Two-component regulatory system</keyword>
<evidence type="ECO:0000256" key="3">
    <source>
        <dbReference type="ARBA" id="ARBA00023125"/>
    </source>
</evidence>
<evidence type="ECO:0000256" key="1">
    <source>
        <dbReference type="ARBA" id="ARBA00022553"/>
    </source>
</evidence>
<proteinExistence type="predicted"/>
<dbReference type="PANTHER" id="PTHR48111">
    <property type="entry name" value="REGULATOR OF RPOS"/>
    <property type="match status" value="1"/>
</dbReference>
<keyword evidence="7" id="KW-1185">Reference proteome</keyword>
<name>A0ABV6R4R4_9CAUL</name>
<protein>
    <submittedName>
        <fullName evidence="6">Response regulator</fullName>
    </submittedName>
</protein>
<keyword evidence="1 4" id="KW-0597">Phosphoprotein</keyword>
<dbReference type="Proteomes" id="UP001589906">
    <property type="component" value="Unassembled WGS sequence"/>
</dbReference>
<evidence type="ECO:0000313" key="6">
    <source>
        <dbReference type="EMBL" id="MFC0634406.1"/>
    </source>
</evidence>
<gene>
    <name evidence="6" type="ORF">ACFFGE_11035</name>
</gene>
<feature type="domain" description="Response regulatory" evidence="5">
    <location>
        <begin position="80"/>
        <end position="192"/>
    </location>
</feature>
<dbReference type="InterPro" id="IPR001789">
    <property type="entry name" value="Sig_transdc_resp-reg_receiver"/>
</dbReference>
<evidence type="ECO:0000256" key="4">
    <source>
        <dbReference type="PROSITE-ProRule" id="PRU00169"/>
    </source>
</evidence>